<dbReference type="Gene3D" id="1.10.10.690">
    <property type="entry name" value="YidB-like"/>
    <property type="match status" value="1"/>
</dbReference>
<dbReference type="SUPFAM" id="SSF140804">
    <property type="entry name" value="YidB-like"/>
    <property type="match status" value="1"/>
</dbReference>
<gene>
    <name evidence="2" type="ORF">AAC691_19835</name>
</gene>
<protein>
    <submittedName>
        <fullName evidence="2">Uncharacterized protein</fullName>
    </submittedName>
</protein>
<dbReference type="Proteomes" id="UP001449795">
    <property type="component" value="Chromosome"/>
</dbReference>
<dbReference type="InterPro" id="IPR027405">
    <property type="entry name" value="YidB-like"/>
</dbReference>
<sequence length="142" mass="15853">MTTMDPHQTRAAAESNNARSIEIGPWDDRQDCAAWLDAFLSEEGLTRGYGYLLRRAADKGLYDVVRSWGHTDRPAPVDATTIEILLPQKIIMEAAQGSAATSEEIVARLSCALPVAVRRHITRKRFNRYGHIGCTGEDPMRR</sequence>
<accession>A0ABZ3D4S6</accession>
<evidence type="ECO:0000313" key="3">
    <source>
        <dbReference type="Proteomes" id="UP001449795"/>
    </source>
</evidence>
<feature type="region of interest" description="Disordered" evidence="1">
    <location>
        <begin position="1"/>
        <end position="20"/>
    </location>
</feature>
<dbReference type="EMBL" id="CP152276">
    <property type="protein sequence ID" value="XAE42476.1"/>
    <property type="molecule type" value="Genomic_DNA"/>
</dbReference>
<evidence type="ECO:0000313" key="2">
    <source>
        <dbReference type="EMBL" id="XAE42476.1"/>
    </source>
</evidence>
<dbReference type="RefSeq" id="WP_342628210.1">
    <property type="nucleotide sequence ID" value="NZ_CP152276.1"/>
</dbReference>
<proteinExistence type="predicted"/>
<organism evidence="2 3">
    <name type="scientific">Nguyenibacter vanlangensis</name>
    <dbReference type="NCBI Taxonomy" id="1216886"/>
    <lineage>
        <taxon>Bacteria</taxon>
        <taxon>Pseudomonadati</taxon>
        <taxon>Pseudomonadota</taxon>
        <taxon>Alphaproteobacteria</taxon>
        <taxon>Acetobacterales</taxon>
        <taxon>Acetobacteraceae</taxon>
        <taxon>Nguyenibacter</taxon>
    </lineage>
</organism>
<reference evidence="2 3" key="1">
    <citation type="submission" date="2024-04" db="EMBL/GenBank/DDBJ databases">
        <title>Complete genome sequence of Nguyenibacter vanlangesis HBCM-1154, a strain capable of nitrogen fixation, IAA production, and phosphorus solubilization isolated from sugarcane soil.</title>
        <authorList>
            <person name="MY HANH P."/>
        </authorList>
    </citation>
    <scope>NUCLEOTIDE SEQUENCE [LARGE SCALE GENOMIC DNA]</scope>
    <source>
        <strain evidence="2 3">HBCM 1154</strain>
    </source>
</reference>
<evidence type="ECO:0000256" key="1">
    <source>
        <dbReference type="SAM" id="MobiDB-lite"/>
    </source>
</evidence>
<name>A0ABZ3D4S6_9PROT</name>
<keyword evidence="3" id="KW-1185">Reference proteome</keyword>